<dbReference type="PANTHER" id="PTHR31104">
    <property type="entry name" value="PEPTIDE-N4-(N-ACETYL-BETA-GLUCOSAMINYL)ASPARAGINE AMIDASE A PROTEIN"/>
    <property type="match status" value="1"/>
</dbReference>
<gene>
    <name evidence="3" type="ORF">K490DRAFT_21031</name>
</gene>
<name>A0A9P4LVH8_9PEZI</name>
<evidence type="ECO:0000256" key="1">
    <source>
        <dbReference type="SAM" id="MobiDB-lite"/>
    </source>
</evidence>
<dbReference type="Pfam" id="PF12222">
    <property type="entry name" value="PNGaseA"/>
    <property type="match status" value="1"/>
</dbReference>
<dbReference type="AlphaFoldDB" id="A0A9P4LVH8"/>
<dbReference type="InterPro" id="IPR056948">
    <property type="entry name" value="PNGaseA_N"/>
</dbReference>
<feature type="region of interest" description="Disordered" evidence="1">
    <location>
        <begin position="598"/>
        <end position="617"/>
    </location>
</feature>
<feature type="non-terminal residue" evidence="3">
    <location>
        <position position="851"/>
    </location>
</feature>
<proteinExistence type="predicted"/>
<sequence>VNGIGYLTLSEALERARETESGPDPALLHRLQNELVAIWQKLQRQPNSYLLSRDEYALFNYFRQDTLDNETARKAVQRFWDHDSSPLGLLRREKAWSALKGCLFMHARTYLRNADGLAVLEDTRSLRQPDPPISLLRLARNSIVSESAHDDRLPRRPCDDGRALLLARRLCARDTVDPRTVRNGPLSQWSCPRMTCIPTSTSAPSFQRAASCGTLAPPISRTLLWLAALIFALQLNPMVSAQPDAVRQLPNLISGRADAAKTAANATALLEDLEVDPPVYTPSVPDCQEVLMVHVFAYSYGEPYVGDYEPPSCDFNRVVFNFTVTSAGRQYDRLGLMYFNDTEIFRTSTAEPTTDGIEWTYIKDMSAYLSLFKEPQKIIFDLGNLITDVYTGTFNTTLTASFYNEDVEFVPADVIIPISARKSVNDSASAFSFPDDNATNTVTLPQNVERATFSISACGQSAEEFWWSNVLSSDTDTFGDSSFYGYSPFREVQLYIDDTLAGVAWPFPVIFTGGVVPGFWRPIVGIDAFDLKEDQIDITPFLGLLCDGSPHTFTIRVSGINDTASAHTGVLSETVNSYWVVTGKIFLWLSQPGSVTTGTAPSISAPPPSISLSSTPSALPNGTNSSLIYAVSVTRDLSISAHITTANNTTTLATWTQSLTYSNEGNITQEGYAQSNTQSTKAHDTSSSGYFRTLSYPLYVYDYYILTDNSTYIASNMDRGKDVKVVGGSAFPLGIEGSSAADAEGSHLETRQNGTASYYAVTSPSSSSTSSGSTEQDLKFSAVDDGTAGVQGEGYGEELLYKEHILAVDGEVVSDVVVDEGEEVQRSWRGTEGQQQAWGVKGVRGMLGRGP</sequence>
<accession>A0A9P4LVH8</accession>
<dbReference type="Pfam" id="PF25156">
    <property type="entry name" value="PNGase_A_C"/>
    <property type="match status" value="1"/>
</dbReference>
<dbReference type="EMBL" id="ML978727">
    <property type="protein sequence ID" value="KAF2085967.1"/>
    <property type="molecule type" value="Genomic_DNA"/>
</dbReference>
<feature type="non-terminal residue" evidence="3">
    <location>
        <position position="1"/>
    </location>
</feature>
<protein>
    <recommendedName>
        <fullName evidence="2">Peptide N-acetyl-beta-D-glucosaminyl asparaginase amidase A N-terminal domain-containing protein</fullName>
    </recommendedName>
</protein>
<dbReference type="Proteomes" id="UP000799776">
    <property type="component" value="Unassembled WGS sequence"/>
</dbReference>
<evidence type="ECO:0000259" key="2">
    <source>
        <dbReference type="Pfam" id="PF12222"/>
    </source>
</evidence>
<reference evidence="3" key="1">
    <citation type="journal article" date="2020" name="Stud. Mycol.">
        <title>101 Dothideomycetes genomes: a test case for predicting lifestyles and emergence of pathogens.</title>
        <authorList>
            <person name="Haridas S."/>
            <person name="Albert R."/>
            <person name="Binder M."/>
            <person name="Bloem J."/>
            <person name="Labutti K."/>
            <person name="Salamov A."/>
            <person name="Andreopoulos B."/>
            <person name="Baker S."/>
            <person name="Barry K."/>
            <person name="Bills G."/>
            <person name="Bluhm B."/>
            <person name="Cannon C."/>
            <person name="Castanera R."/>
            <person name="Culley D."/>
            <person name="Daum C."/>
            <person name="Ezra D."/>
            <person name="Gonzalez J."/>
            <person name="Henrissat B."/>
            <person name="Kuo A."/>
            <person name="Liang C."/>
            <person name="Lipzen A."/>
            <person name="Lutzoni F."/>
            <person name="Magnuson J."/>
            <person name="Mondo S."/>
            <person name="Nolan M."/>
            <person name="Ohm R."/>
            <person name="Pangilinan J."/>
            <person name="Park H.-J."/>
            <person name="Ramirez L."/>
            <person name="Alfaro M."/>
            <person name="Sun H."/>
            <person name="Tritt A."/>
            <person name="Yoshinaga Y."/>
            <person name="Zwiers L.-H."/>
            <person name="Turgeon B."/>
            <person name="Goodwin S."/>
            <person name="Spatafora J."/>
            <person name="Crous P."/>
            <person name="Grigoriev I."/>
        </authorList>
    </citation>
    <scope>NUCLEOTIDE SEQUENCE</scope>
    <source>
        <strain evidence="3">CBS 121410</strain>
    </source>
</reference>
<feature type="domain" description="Peptide N-acetyl-beta-D-glucosaminyl asparaginase amidase A N-terminal" evidence="2">
    <location>
        <begin position="285"/>
        <end position="599"/>
    </location>
</feature>
<evidence type="ECO:0000313" key="4">
    <source>
        <dbReference type="Proteomes" id="UP000799776"/>
    </source>
</evidence>
<evidence type="ECO:0000313" key="3">
    <source>
        <dbReference type="EMBL" id="KAF2085967.1"/>
    </source>
</evidence>
<dbReference type="InterPro" id="IPR021102">
    <property type="entry name" value="PNGase_A"/>
</dbReference>
<keyword evidence="4" id="KW-1185">Reference proteome</keyword>
<organism evidence="3 4">
    <name type="scientific">Saccharata proteae CBS 121410</name>
    <dbReference type="NCBI Taxonomy" id="1314787"/>
    <lineage>
        <taxon>Eukaryota</taxon>
        <taxon>Fungi</taxon>
        <taxon>Dikarya</taxon>
        <taxon>Ascomycota</taxon>
        <taxon>Pezizomycotina</taxon>
        <taxon>Dothideomycetes</taxon>
        <taxon>Dothideomycetes incertae sedis</taxon>
        <taxon>Botryosphaeriales</taxon>
        <taxon>Saccharataceae</taxon>
        <taxon>Saccharata</taxon>
    </lineage>
</organism>
<comment type="caution">
    <text evidence="3">The sequence shown here is derived from an EMBL/GenBank/DDBJ whole genome shotgun (WGS) entry which is preliminary data.</text>
</comment>
<dbReference type="OrthoDB" id="1612078at2759"/>